<dbReference type="Gene3D" id="1.25.40.20">
    <property type="entry name" value="Ankyrin repeat-containing domain"/>
    <property type="match status" value="3"/>
</dbReference>
<dbReference type="PANTHER" id="PTHR24189:SF50">
    <property type="entry name" value="ANKYRIN REPEAT AND SOCS BOX PROTEIN 2"/>
    <property type="match status" value="1"/>
</dbReference>
<dbReference type="PROSITE" id="PS50088">
    <property type="entry name" value="ANK_REPEAT"/>
    <property type="match status" value="5"/>
</dbReference>
<dbReference type="EMBL" id="JARJLG010000219">
    <property type="protein sequence ID" value="KAJ7726456.1"/>
    <property type="molecule type" value="Genomic_DNA"/>
</dbReference>
<accession>A0AAD7HR85</accession>
<evidence type="ECO:0000313" key="5">
    <source>
        <dbReference type="Proteomes" id="UP001215280"/>
    </source>
</evidence>
<dbReference type="PROSITE" id="PS50297">
    <property type="entry name" value="ANK_REP_REGION"/>
    <property type="match status" value="3"/>
</dbReference>
<feature type="repeat" description="ANK" evidence="3">
    <location>
        <begin position="537"/>
        <end position="569"/>
    </location>
</feature>
<keyword evidence="2 3" id="KW-0040">ANK repeat</keyword>
<reference evidence="4" key="1">
    <citation type="submission" date="2023-03" db="EMBL/GenBank/DDBJ databases">
        <title>Massive genome expansion in bonnet fungi (Mycena s.s.) driven by repeated elements and novel gene families across ecological guilds.</title>
        <authorList>
            <consortium name="Lawrence Berkeley National Laboratory"/>
            <person name="Harder C.B."/>
            <person name="Miyauchi S."/>
            <person name="Viragh M."/>
            <person name="Kuo A."/>
            <person name="Thoen E."/>
            <person name="Andreopoulos B."/>
            <person name="Lu D."/>
            <person name="Skrede I."/>
            <person name="Drula E."/>
            <person name="Henrissat B."/>
            <person name="Morin E."/>
            <person name="Kohler A."/>
            <person name="Barry K."/>
            <person name="LaButti K."/>
            <person name="Morin E."/>
            <person name="Salamov A."/>
            <person name="Lipzen A."/>
            <person name="Mereny Z."/>
            <person name="Hegedus B."/>
            <person name="Baldrian P."/>
            <person name="Stursova M."/>
            <person name="Weitz H."/>
            <person name="Taylor A."/>
            <person name="Grigoriev I.V."/>
            <person name="Nagy L.G."/>
            <person name="Martin F."/>
            <person name="Kauserud H."/>
        </authorList>
    </citation>
    <scope>NUCLEOTIDE SEQUENCE</scope>
    <source>
        <strain evidence="4">CBHHK188m</strain>
    </source>
</reference>
<feature type="repeat" description="ANK" evidence="3">
    <location>
        <begin position="628"/>
        <end position="660"/>
    </location>
</feature>
<feature type="repeat" description="ANK" evidence="3">
    <location>
        <begin position="312"/>
        <end position="344"/>
    </location>
</feature>
<name>A0AAD7HR85_9AGAR</name>
<dbReference type="AlphaFoldDB" id="A0AAD7HR85"/>
<feature type="repeat" description="ANK" evidence="3">
    <location>
        <begin position="456"/>
        <end position="488"/>
    </location>
</feature>
<dbReference type="InterPro" id="IPR050745">
    <property type="entry name" value="Multifunctional_regulatory"/>
</dbReference>
<dbReference type="SMART" id="SM00248">
    <property type="entry name" value="ANK"/>
    <property type="match status" value="10"/>
</dbReference>
<gene>
    <name evidence="4" type="ORF">DFH07DRAFT_1000881</name>
</gene>
<dbReference type="Pfam" id="PF12796">
    <property type="entry name" value="Ank_2"/>
    <property type="match status" value="3"/>
</dbReference>
<proteinExistence type="predicted"/>
<dbReference type="Pfam" id="PF00023">
    <property type="entry name" value="Ank"/>
    <property type="match status" value="1"/>
</dbReference>
<dbReference type="InterPro" id="IPR036770">
    <property type="entry name" value="Ankyrin_rpt-contain_sf"/>
</dbReference>
<dbReference type="Proteomes" id="UP001215280">
    <property type="component" value="Unassembled WGS sequence"/>
</dbReference>
<comment type="caution">
    <text evidence="4">The sequence shown here is derived from an EMBL/GenBank/DDBJ whole genome shotgun (WGS) entry which is preliminary data.</text>
</comment>
<feature type="repeat" description="ANK" evidence="3">
    <location>
        <begin position="349"/>
        <end position="377"/>
    </location>
</feature>
<protein>
    <submittedName>
        <fullName evidence="4">Ankyrin repeat-containing domain protein</fullName>
    </submittedName>
</protein>
<keyword evidence="1" id="KW-0677">Repeat</keyword>
<dbReference type="SUPFAM" id="SSF48403">
    <property type="entry name" value="Ankyrin repeat"/>
    <property type="match status" value="2"/>
</dbReference>
<evidence type="ECO:0000313" key="4">
    <source>
        <dbReference type="EMBL" id="KAJ7726456.1"/>
    </source>
</evidence>
<evidence type="ECO:0000256" key="3">
    <source>
        <dbReference type="PROSITE-ProRule" id="PRU00023"/>
    </source>
</evidence>
<dbReference type="InterPro" id="IPR002110">
    <property type="entry name" value="Ankyrin_rpt"/>
</dbReference>
<dbReference type="PANTHER" id="PTHR24189">
    <property type="entry name" value="MYOTROPHIN"/>
    <property type="match status" value="1"/>
</dbReference>
<evidence type="ECO:0000256" key="2">
    <source>
        <dbReference type="ARBA" id="ARBA00023043"/>
    </source>
</evidence>
<organism evidence="4 5">
    <name type="scientific">Mycena maculata</name>
    <dbReference type="NCBI Taxonomy" id="230809"/>
    <lineage>
        <taxon>Eukaryota</taxon>
        <taxon>Fungi</taxon>
        <taxon>Dikarya</taxon>
        <taxon>Basidiomycota</taxon>
        <taxon>Agaricomycotina</taxon>
        <taxon>Agaricomycetes</taxon>
        <taxon>Agaricomycetidae</taxon>
        <taxon>Agaricales</taxon>
        <taxon>Marasmiineae</taxon>
        <taxon>Mycenaceae</taxon>
        <taxon>Mycena</taxon>
    </lineage>
</organism>
<keyword evidence="5" id="KW-1185">Reference proteome</keyword>
<evidence type="ECO:0000256" key="1">
    <source>
        <dbReference type="ARBA" id="ARBA00022737"/>
    </source>
</evidence>
<sequence length="703" mass="77390">MTFEASSRVGSPTSKAGRVKQNRFRLATCLLKELDDCWSTEWEETLNALPSDLYGIYDRFLKRVPSKRLIYVQAIFRWLLFAARPVNLDELADAIAFDFSDPAQFIYDPRRCKDNTSAIFKWLDGLILIKDHDYSWYSWHPRTEPEKFVALAHASVQDYILSKQFTDKFATGHDFTEGPSHTFLAQSCARYLLYFSDAEHPLNAVTFPDYPLSMMHLLEDGSTQYAALNYLHDVTTPHHNSPNWTCSIPLPWNVCTTLGYTQGLRFLLENGANINARSSEWGTTLQNAAWEGLAQIVSLLLDKRANLWPKTGMFSPLDLECWQGHTEVVQMLLEHGAIPSAPDGELCKALTSASDRAHIQIVDLLLKNGADANTTSKSFGTALHAAVGPVGPFNEAAEFITNRRQIIDLLLNNGANINAVGGKCGGVLQAASAGGMLEIIQLLVNKGLDVNHIKGGQYSPLQAASEAGQSEVVHCLLARGANVNTKGGKFGSALQAAAATLPENHFPWTVPKFIESQTEVIYLLLARGANPNSTGGKFVSALCAASSGGHHEIVTILLDHGADVNMECGEYGSALQAGAGPLRPKWLQTTNYVTTYWEKERAELCAHRTKTIQVLLENGADANAGDDEHGTALQIASRWGHADIVRVLLEKGANVDLNFGKRGTTFQIASRWGHEDIVEILREHRAYSELDVDEVPNLAGFWE</sequence>